<organism evidence="3 4">
    <name type="scientific">Panicum virgatum</name>
    <name type="common">Blackwell switchgrass</name>
    <dbReference type="NCBI Taxonomy" id="38727"/>
    <lineage>
        <taxon>Eukaryota</taxon>
        <taxon>Viridiplantae</taxon>
        <taxon>Streptophyta</taxon>
        <taxon>Embryophyta</taxon>
        <taxon>Tracheophyta</taxon>
        <taxon>Spermatophyta</taxon>
        <taxon>Magnoliopsida</taxon>
        <taxon>Liliopsida</taxon>
        <taxon>Poales</taxon>
        <taxon>Poaceae</taxon>
        <taxon>PACMAD clade</taxon>
        <taxon>Panicoideae</taxon>
        <taxon>Panicodae</taxon>
        <taxon>Paniceae</taxon>
        <taxon>Panicinae</taxon>
        <taxon>Panicum</taxon>
        <taxon>Panicum sect. Hiantes</taxon>
    </lineage>
</organism>
<keyword evidence="2" id="KW-0472">Membrane</keyword>
<gene>
    <name evidence="3" type="ORF">PVAP13_6KG197918</name>
</gene>
<evidence type="ECO:0000256" key="1">
    <source>
        <dbReference type="SAM" id="MobiDB-lite"/>
    </source>
</evidence>
<keyword evidence="2" id="KW-0812">Transmembrane</keyword>
<proteinExistence type="predicted"/>
<dbReference type="AlphaFoldDB" id="A0A8T0REB3"/>
<keyword evidence="2" id="KW-1133">Transmembrane helix</keyword>
<reference evidence="3 4" key="1">
    <citation type="submission" date="2020-05" db="EMBL/GenBank/DDBJ databases">
        <title>WGS assembly of Panicum virgatum.</title>
        <authorList>
            <person name="Lovell J.T."/>
            <person name="Jenkins J."/>
            <person name="Shu S."/>
            <person name="Juenger T.E."/>
            <person name="Schmutz J."/>
        </authorList>
    </citation>
    <scope>NUCLEOTIDE SEQUENCE [LARGE SCALE GENOMIC DNA]</scope>
    <source>
        <strain evidence="3">AP13</strain>
        <strain evidence="4">cv. AP13</strain>
    </source>
</reference>
<evidence type="ECO:0000256" key="2">
    <source>
        <dbReference type="SAM" id="Phobius"/>
    </source>
</evidence>
<keyword evidence="4" id="KW-1185">Reference proteome</keyword>
<comment type="caution">
    <text evidence="3">The sequence shown here is derived from an EMBL/GenBank/DDBJ whole genome shotgun (WGS) entry which is preliminary data.</text>
</comment>
<name>A0A8T0REB3_PANVG</name>
<dbReference type="EMBL" id="CM029047">
    <property type="protein sequence ID" value="KAG2583107.1"/>
    <property type="molecule type" value="Genomic_DNA"/>
</dbReference>
<feature type="region of interest" description="Disordered" evidence="1">
    <location>
        <begin position="43"/>
        <end position="88"/>
    </location>
</feature>
<dbReference type="EMBL" id="CM029047">
    <property type="protein sequence ID" value="KAG2583109.1"/>
    <property type="molecule type" value="Genomic_DNA"/>
</dbReference>
<evidence type="ECO:0000313" key="3">
    <source>
        <dbReference type="EMBL" id="KAG2583109.1"/>
    </source>
</evidence>
<feature type="transmembrane region" description="Helical" evidence="2">
    <location>
        <begin position="15"/>
        <end position="37"/>
    </location>
</feature>
<accession>A0A8T0REB3</accession>
<dbReference type="Proteomes" id="UP000823388">
    <property type="component" value="Chromosome 6K"/>
</dbReference>
<sequence length="97" mass="10057">MSYMMTYRVCINKKFISSAALSILIPDLLVDLLPLLISPRGARRRRSLTSPGSEAPGGGAPSPRPGAGLPATALPHHLAGPGLLTAAPPHLARVRGS</sequence>
<protein>
    <submittedName>
        <fullName evidence="3">Uncharacterized protein</fullName>
    </submittedName>
</protein>
<dbReference type="EMBL" id="CM029047">
    <property type="protein sequence ID" value="KAG2583108.1"/>
    <property type="molecule type" value="Genomic_DNA"/>
</dbReference>
<evidence type="ECO:0000313" key="4">
    <source>
        <dbReference type="Proteomes" id="UP000823388"/>
    </source>
</evidence>